<dbReference type="EMBL" id="MLFT02000913">
    <property type="protein sequence ID" value="PHT26251.1"/>
    <property type="molecule type" value="Genomic_DNA"/>
</dbReference>
<name>A0A2G2UZQ6_CAPBA</name>
<feature type="compositionally biased region" description="Low complexity" evidence="2">
    <location>
        <begin position="457"/>
        <end position="467"/>
    </location>
</feature>
<comment type="caution">
    <text evidence="4">The sequence shown here is derived from an EMBL/GenBank/DDBJ whole genome shotgun (WGS) entry which is preliminary data.</text>
</comment>
<feature type="domain" description="Disease resistance R13L4/SHOC-2-like LRR" evidence="3">
    <location>
        <begin position="97"/>
        <end position="390"/>
    </location>
</feature>
<dbReference type="InterPro" id="IPR032675">
    <property type="entry name" value="LRR_dom_sf"/>
</dbReference>
<dbReference type="Gene3D" id="3.80.10.10">
    <property type="entry name" value="Ribonuclease Inhibitor"/>
    <property type="match status" value="1"/>
</dbReference>
<gene>
    <name evidence="4" type="ORF">CQW23_34129</name>
</gene>
<dbReference type="PANTHER" id="PTHR15140">
    <property type="entry name" value="TUBULIN-SPECIFIC CHAPERONE E"/>
    <property type="match status" value="1"/>
</dbReference>
<dbReference type="InterPro" id="IPR055414">
    <property type="entry name" value="LRR_R13L4/SHOC2-like"/>
</dbReference>
<keyword evidence="1" id="KW-0677">Repeat</keyword>
<evidence type="ECO:0000256" key="1">
    <source>
        <dbReference type="ARBA" id="ARBA00022737"/>
    </source>
</evidence>
<feature type="region of interest" description="Disordered" evidence="2">
    <location>
        <begin position="410"/>
        <end position="476"/>
    </location>
</feature>
<dbReference type="SUPFAM" id="SSF52058">
    <property type="entry name" value="L domain-like"/>
    <property type="match status" value="1"/>
</dbReference>
<dbReference type="OrthoDB" id="1285944at2759"/>
<evidence type="ECO:0000259" key="3">
    <source>
        <dbReference type="Pfam" id="PF23598"/>
    </source>
</evidence>
<reference evidence="4" key="2">
    <citation type="journal article" date="2017" name="J. Anim. Genet.">
        <title>Multiple reference genome sequences of hot pepper reveal the massive evolution of plant disease resistance genes by retroduplication.</title>
        <authorList>
            <person name="Kim S."/>
            <person name="Park J."/>
            <person name="Yeom S.-I."/>
            <person name="Kim Y.-M."/>
            <person name="Seo E."/>
            <person name="Kim K.-T."/>
            <person name="Kim M.-S."/>
            <person name="Lee J.M."/>
            <person name="Cheong K."/>
            <person name="Shin H.-S."/>
            <person name="Kim S.-B."/>
            <person name="Han K."/>
            <person name="Lee J."/>
            <person name="Park M."/>
            <person name="Lee H.-A."/>
            <person name="Lee H.-Y."/>
            <person name="Lee Y."/>
            <person name="Oh S."/>
            <person name="Lee J.H."/>
            <person name="Choi E."/>
            <person name="Choi E."/>
            <person name="Lee S.E."/>
            <person name="Jeon J."/>
            <person name="Kim H."/>
            <person name="Choi G."/>
            <person name="Song H."/>
            <person name="Lee J."/>
            <person name="Lee S.-C."/>
            <person name="Kwon J.-K."/>
            <person name="Lee H.-Y."/>
            <person name="Koo N."/>
            <person name="Hong Y."/>
            <person name="Kim R.W."/>
            <person name="Kang W.-H."/>
            <person name="Huh J.H."/>
            <person name="Kang B.-C."/>
            <person name="Yang T.-J."/>
            <person name="Lee Y.-H."/>
            <person name="Bennetzen J.L."/>
            <person name="Choi D."/>
        </authorList>
    </citation>
    <scope>NUCLEOTIDE SEQUENCE [LARGE SCALE GENOMIC DNA]</scope>
    <source>
        <strain evidence="4">cv. PBC81</strain>
    </source>
</reference>
<dbReference type="Pfam" id="PF23598">
    <property type="entry name" value="LRR_14"/>
    <property type="match status" value="1"/>
</dbReference>
<dbReference type="PANTHER" id="PTHR15140:SF41">
    <property type="entry name" value="DISEASE RESISTANCE PROTEIN RF45 ISOFORM X1-RELATED"/>
    <property type="match status" value="1"/>
</dbReference>
<evidence type="ECO:0000256" key="2">
    <source>
        <dbReference type="SAM" id="MobiDB-lite"/>
    </source>
</evidence>
<proteinExistence type="predicted"/>
<sequence>MFLIGRGLIMAEQKSSKDRVKSCRVRDLIHEFCLAKAKQENVYRLMDGYGEVSTVDDFDHRGADSNIPVSVTCDHRRLLISSNWWANTSLEVSGPLVRSLVVTGRRSDFPRSHVSSLYHNFKLLRVLDLGSVNVGNDFPVGLENMNLLKYLEVRGEMTSVPSSIGSLQRLETFVTIGLRGEVALPDAIWNLRNLRHLRIDGGASFGAPDYKQEISGKLLSNLRTMSTPILEHGEDSEEILRRLPRLEKLKCICLFQERMLPRLDLLPQLVSLKLFSDGPSLWPDFNLWELKFPSSLRRLTLSGCRLPWHQLSIIGWHLHNLEVLKLQNSEGSHLVIQVGDFPRLNLLKLDTLDLEVWSVVDLFRKFRFHPYRGLLPSLERLELQKCKKLKKLPDEFKKCKKLKEIKMARTRGSRAESQDHGSASRVLSWGRGRPRYQGQGRAAISIRDQVRDPAPDPAIAPRIEIAPSIPPHQQVG</sequence>
<protein>
    <recommendedName>
        <fullName evidence="3">Disease resistance R13L4/SHOC-2-like LRR domain-containing protein</fullName>
    </recommendedName>
</protein>
<reference evidence="4" key="1">
    <citation type="journal article" date="2017" name="Genome Biol.">
        <title>New reference genome sequences of hot pepper reveal the massive evolution of plant disease-resistance genes by retroduplication.</title>
        <authorList>
            <person name="Kim S."/>
            <person name="Park J."/>
            <person name="Yeom S.I."/>
            <person name="Kim Y.M."/>
            <person name="Seo E."/>
            <person name="Kim K.T."/>
            <person name="Kim M.S."/>
            <person name="Lee J.M."/>
            <person name="Cheong K."/>
            <person name="Shin H.S."/>
            <person name="Kim S.B."/>
            <person name="Han K."/>
            <person name="Lee J."/>
            <person name="Park M."/>
            <person name="Lee H.A."/>
            <person name="Lee H.Y."/>
            <person name="Lee Y."/>
            <person name="Oh S."/>
            <person name="Lee J.H."/>
            <person name="Choi E."/>
            <person name="Choi E."/>
            <person name="Lee S.E."/>
            <person name="Jeon J."/>
            <person name="Kim H."/>
            <person name="Choi G."/>
            <person name="Song H."/>
            <person name="Lee J."/>
            <person name="Lee S.C."/>
            <person name="Kwon J.K."/>
            <person name="Lee H.Y."/>
            <person name="Koo N."/>
            <person name="Hong Y."/>
            <person name="Kim R.W."/>
            <person name="Kang W.H."/>
            <person name="Huh J.H."/>
            <person name="Kang B.C."/>
            <person name="Yang T.J."/>
            <person name="Lee Y.H."/>
            <person name="Bennetzen J.L."/>
            <person name="Choi D."/>
        </authorList>
    </citation>
    <scope>NUCLEOTIDE SEQUENCE [LARGE SCALE GENOMIC DNA]</scope>
    <source>
        <strain evidence="4">PBC81</strain>
        <tissue evidence="4">Leaf</tissue>
    </source>
</reference>
<dbReference type="AlphaFoldDB" id="A0A2G2UZQ6"/>
<feature type="compositionally biased region" description="Basic and acidic residues" evidence="2">
    <location>
        <begin position="410"/>
        <end position="419"/>
    </location>
</feature>
<organism evidence="4">
    <name type="scientific">Capsicum baccatum</name>
    <name type="common">Peruvian pepper</name>
    <dbReference type="NCBI Taxonomy" id="33114"/>
    <lineage>
        <taxon>Eukaryota</taxon>
        <taxon>Viridiplantae</taxon>
        <taxon>Streptophyta</taxon>
        <taxon>Embryophyta</taxon>
        <taxon>Tracheophyta</taxon>
        <taxon>Spermatophyta</taxon>
        <taxon>Magnoliopsida</taxon>
        <taxon>eudicotyledons</taxon>
        <taxon>Gunneridae</taxon>
        <taxon>Pentapetalae</taxon>
        <taxon>asterids</taxon>
        <taxon>lamiids</taxon>
        <taxon>Solanales</taxon>
        <taxon>Solanaceae</taxon>
        <taxon>Solanoideae</taxon>
        <taxon>Capsiceae</taxon>
        <taxon>Capsicum</taxon>
    </lineage>
</organism>
<accession>A0A2G2UZQ6</accession>
<evidence type="ECO:0000313" key="4">
    <source>
        <dbReference type="EMBL" id="PHT26251.1"/>
    </source>
</evidence>